<feature type="domain" description="SAM-dependent methyltransferase TRM5/TYW2-type" evidence="6">
    <location>
        <begin position="23"/>
        <end position="266"/>
    </location>
</feature>
<sequence>MRLKDLLKGRVPDEALRRFSGRFDVVGDVAIVSVPMEMEAYKHVVAGTILSTRKNVYTVLNKVQKAASDSRTASFEVLAGDTTITRYREFGFQYRFDVTKVFFTSRMAYERRRVTEQVEPGETVLVPFCGVGPYVIPAAARGGRVTAIEKNPEAYGWLRENIVLNHVEGPVTAILGDARDTGHLQGKRFDRIIIPTPYGMKDSLDLFAPFAARDGMIHFYTFGARNEIPALVDVLVSKGFDLTFQDECGNVAPGIKRWVFDLVKTG</sequence>
<dbReference type="EMBL" id="CP003167">
    <property type="protein sequence ID" value="AGB03215.1"/>
    <property type="molecule type" value="Genomic_DNA"/>
</dbReference>
<accession>L0HGU2</accession>
<dbReference type="Gene3D" id="3.30.300.110">
    <property type="entry name" value="Met-10+ protein-like domains"/>
    <property type="match status" value="1"/>
</dbReference>
<dbReference type="Pfam" id="PF25133">
    <property type="entry name" value="TYW2_N_2"/>
    <property type="match status" value="1"/>
</dbReference>
<keyword evidence="4" id="KW-0949">S-adenosyl-L-methionine</keyword>
<dbReference type="CDD" id="cd02440">
    <property type="entry name" value="AdoMet_MTases"/>
    <property type="match status" value="1"/>
</dbReference>
<dbReference type="PANTHER" id="PTHR23245:SF36">
    <property type="entry name" value="TRNA (GUANINE(37)-N1)-METHYLTRANSFERASE"/>
    <property type="match status" value="1"/>
</dbReference>
<evidence type="ECO:0000259" key="6">
    <source>
        <dbReference type="PROSITE" id="PS51684"/>
    </source>
</evidence>
<reference evidence="8" key="1">
    <citation type="submission" date="2011-12" db="EMBL/GenBank/DDBJ databases">
        <title>Complete sequence of Methanoregula formicicum SMSP.</title>
        <authorList>
            <person name="Lucas S."/>
            <person name="Han J."/>
            <person name="Lapidus A."/>
            <person name="Cheng J.-F."/>
            <person name="Goodwin L."/>
            <person name="Pitluck S."/>
            <person name="Peters L."/>
            <person name="Ovchinnikova G."/>
            <person name="Teshima H."/>
            <person name="Detter J.C."/>
            <person name="Han C."/>
            <person name="Tapia R."/>
            <person name="Land M."/>
            <person name="Hauser L."/>
            <person name="Kyrpides N."/>
            <person name="Ivanova N."/>
            <person name="Pagani I."/>
            <person name="Imachi H."/>
            <person name="Tamaki H."/>
            <person name="Sekiguchi Y."/>
            <person name="Kamagata Y."/>
            <person name="Cadillo-Quiroz H."/>
            <person name="Zinder S."/>
            <person name="Liu W.-T."/>
            <person name="Woyke T."/>
        </authorList>
    </citation>
    <scope>NUCLEOTIDE SEQUENCE [LARGE SCALE GENOMIC DNA]</scope>
    <source>
        <strain evidence="8">DSM 22288 / NBRC 105244 / SMSP</strain>
    </source>
</reference>
<dbReference type="Gene3D" id="3.40.50.150">
    <property type="entry name" value="Vaccinia Virus protein VP39"/>
    <property type="match status" value="1"/>
</dbReference>
<evidence type="ECO:0000256" key="5">
    <source>
        <dbReference type="ARBA" id="ARBA00022694"/>
    </source>
</evidence>
<keyword evidence="2 7" id="KW-0489">Methyltransferase</keyword>
<dbReference type="InterPro" id="IPR029063">
    <property type="entry name" value="SAM-dependent_MTases_sf"/>
</dbReference>
<evidence type="ECO:0000256" key="2">
    <source>
        <dbReference type="ARBA" id="ARBA00022603"/>
    </source>
</evidence>
<dbReference type="KEGG" id="mfo:Metfor_2209"/>
<dbReference type="InterPro" id="IPR056744">
    <property type="entry name" value="TRM5/TYW2-like_N"/>
</dbReference>
<dbReference type="Pfam" id="PF02475">
    <property type="entry name" value="TRM5-TYW2_MTfase"/>
    <property type="match status" value="1"/>
</dbReference>
<keyword evidence="8" id="KW-1185">Reference proteome</keyword>
<evidence type="ECO:0000256" key="1">
    <source>
        <dbReference type="ARBA" id="ARBA00022490"/>
    </source>
</evidence>
<gene>
    <name evidence="7" type="ordered locus">Metfor_2209</name>
</gene>
<dbReference type="HOGENOM" id="CLU_022610_0_0_2"/>
<organism evidence="7 8">
    <name type="scientific">Methanoregula formicica (strain DSM 22288 / NBRC 105244 / SMSP)</name>
    <dbReference type="NCBI Taxonomy" id="593750"/>
    <lineage>
        <taxon>Archaea</taxon>
        <taxon>Methanobacteriati</taxon>
        <taxon>Methanobacteriota</taxon>
        <taxon>Stenosarchaea group</taxon>
        <taxon>Methanomicrobia</taxon>
        <taxon>Methanomicrobiales</taxon>
        <taxon>Methanoregulaceae</taxon>
        <taxon>Methanoregula</taxon>
    </lineage>
</organism>
<evidence type="ECO:0000313" key="7">
    <source>
        <dbReference type="EMBL" id="AGB03215.1"/>
    </source>
</evidence>
<dbReference type="InParanoid" id="L0HGU2"/>
<evidence type="ECO:0000256" key="4">
    <source>
        <dbReference type="ARBA" id="ARBA00022691"/>
    </source>
</evidence>
<dbReference type="SUPFAM" id="SSF53335">
    <property type="entry name" value="S-adenosyl-L-methionine-dependent methyltransferases"/>
    <property type="match status" value="1"/>
</dbReference>
<dbReference type="Proteomes" id="UP000010824">
    <property type="component" value="Chromosome"/>
</dbReference>
<keyword evidence="1" id="KW-0963">Cytoplasm</keyword>
<dbReference type="eggNOG" id="arCOG00033">
    <property type="taxonomic scope" value="Archaea"/>
</dbReference>
<dbReference type="STRING" id="593750.Metfor_2209"/>
<dbReference type="GO" id="GO:0008175">
    <property type="term" value="F:tRNA methyltransferase activity"/>
    <property type="evidence" value="ECO:0007669"/>
    <property type="project" value="TreeGrafter"/>
</dbReference>
<evidence type="ECO:0000256" key="3">
    <source>
        <dbReference type="ARBA" id="ARBA00022679"/>
    </source>
</evidence>
<keyword evidence="5" id="KW-0819">tRNA processing</keyword>
<dbReference type="PROSITE" id="PS51684">
    <property type="entry name" value="SAM_MT_TRM5_TYW2"/>
    <property type="match status" value="1"/>
</dbReference>
<keyword evidence="3 7" id="KW-0808">Transferase</keyword>
<dbReference type="AlphaFoldDB" id="L0HGU2"/>
<dbReference type="GO" id="GO:0005737">
    <property type="term" value="C:cytoplasm"/>
    <property type="evidence" value="ECO:0007669"/>
    <property type="project" value="TreeGrafter"/>
</dbReference>
<dbReference type="InterPro" id="IPR056743">
    <property type="entry name" value="TRM5-TYW2-like_MTfase"/>
</dbReference>
<dbReference type="PANTHER" id="PTHR23245">
    <property type="entry name" value="TRNA METHYLTRANSFERASE"/>
    <property type="match status" value="1"/>
</dbReference>
<dbReference type="GO" id="GO:0002939">
    <property type="term" value="P:tRNA N1-guanine methylation"/>
    <property type="evidence" value="ECO:0007669"/>
    <property type="project" value="TreeGrafter"/>
</dbReference>
<evidence type="ECO:0000313" key="8">
    <source>
        <dbReference type="Proteomes" id="UP000010824"/>
    </source>
</evidence>
<protein>
    <submittedName>
        <fullName evidence="7">Putative methyltransferase</fullName>
    </submittedName>
</protein>
<proteinExistence type="predicted"/>
<reference evidence="7 8" key="2">
    <citation type="journal article" date="2014" name="Genome Announc.">
        <title>Complete Genome Sequence of Methanoregula formicica SMSPT, a Mesophilic Hydrogenotrophic Methanogen Isolated from a Methanogenic Upflow Anaerobic Sludge Blanket Reactor.</title>
        <authorList>
            <person name="Yamamoto K."/>
            <person name="Tamaki H."/>
            <person name="Cadillo-Quiroz H."/>
            <person name="Imachi H."/>
            <person name="Kyrpides N."/>
            <person name="Woyke T."/>
            <person name="Goodwin L."/>
            <person name="Zinder S.H."/>
            <person name="Kamagata Y."/>
            <person name="Liu W.T."/>
        </authorList>
    </citation>
    <scope>NUCLEOTIDE SEQUENCE [LARGE SCALE GENOMIC DNA]</scope>
    <source>
        <strain evidence="8">DSM 22288 / NBRC 105244 / SMSP</strain>
    </source>
</reference>
<dbReference type="InterPro" id="IPR030382">
    <property type="entry name" value="MeTrfase_TRM5/TYW2"/>
</dbReference>
<name>L0HGU2_METFS</name>